<proteinExistence type="predicted"/>
<accession>A0A1A7R6Z2</accession>
<feature type="domain" description="Outer membrane protein beta-barrel" evidence="3">
    <location>
        <begin position="11"/>
        <end position="179"/>
    </location>
</feature>
<keyword evidence="5" id="KW-1185">Reference proteome</keyword>
<evidence type="ECO:0000256" key="2">
    <source>
        <dbReference type="SAM" id="SignalP"/>
    </source>
</evidence>
<dbReference type="STRING" id="49280.A9996_00500"/>
<dbReference type="RefSeq" id="WP_066429671.1">
    <property type="nucleotide sequence ID" value="NZ_LZRN01000001.1"/>
</dbReference>
<feature type="signal peptide" evidence="2">
    <location>
        <begin position="1"/>
        <end position="22"/>
    </location>
</feature>
<protein>
    <submittedName>
        <fullName evidence="4">Opacity protein-like surface antigen</fullName>
    </submittedName>
</protein>
<organism evidence="4 5">
    <name type="scientific">Gelidibacter algens</name>
    <dbReference type="NCBI Taxonomy" id="49280"/>
    <lineage>
        <taxon>Bacteria</taxon>
        <taxon>Pseudomonadati</taxon>
        <taxon>Bacteroidota</taxon>
        <taxon>Flavobacteriia</taxon>
        <taxon>Flavobacteriales</taxon>
        <taxon>Flavobacteriaceae</taxon>
        <taxon>Gelidibacter</taxon>
    </lineage>
</organism>
<evidence type="ECO:0000256" key="1">
    <source>
        <dbReference type="ARBA" id="ARBA00022729"/>
    </source>
</evidence>
<dbReference type="InterPro" id="IPR027385">
    <property type="entry name" value="Beta-barrel_OMP"/>
</dbReference>
<evidence type="ECO:0000313" key="5">
    <source>
        <dbReference type="Proteomes" id="UP000248987"/>
    </source>
</evidence>
<feature type="chain" id="PRO_5030025663" evidence="2">
    <location>
        <begin position="23"/>
        <end position="190"/>
    </location>
</feature>
<comment type="caution">
    <text evidence="4">The sequence shown here is derived from an EMBL/GenBank/DDBJ whole genome shotgun (WGS) entry which is preliminary data.</text>
</comment>
<dbReference type="InterPro" id="IPR011250">
    <property type="entry name" value="OMP/PagP_B-barrel"/>
</dbReference>
<dbReference type="Gene3D" id="2.40.160.20">
    <property type="match status" value="1"/>
</dbReference>
<dbReference type="AlphaFoldDB" id="A0A1A7R6Z2"/>
<dbReference type="Pfam" id="PF13505">
    <property type="entry name" value="OMP_b-brl"/>
    <property type="match status" value="1"/>
</dbReference>
<gene>
    <name evidence="4" type="ORF">LX77_02760</name>
</gene>
<dbReference type="SUPFAM" id="SSF56925">
    <property type="entry name" value="OMPA-like"/>
    <property type="match status" value="1"/>
</dbReference>
<reference evidence="4 5" key="1">
    <citation type="submission" date="2018-06" db="EMBL/GenBank/DDBJ databases">
        <title>Genomic Encyclopedia of Archaeal and Bacterial Type Strains, Phase II (KMG-II): from individual species to whole genera.</title>
        <authorList>
            <person name="Goeker M."/>
        </authorList>
    </citation>
    <scope>NUCLEOTIDE SEQUENCE [LARGE SCALE GENOMIC DNA]</scope>
    <source>
        <strain evidence="4 5">DSM 12408</strain>
    </source>
</reference>
<evidence type="ECO:0000259" key="3">
    <source>
        <dbReference type="Pfam" id="PF13505"/>
    </source>
</evidence>
<sequence>MKKLIKNGVIVLIMILSSTSFSQNKWSVEFRPDINFPTEDFGDSKIETGYGFELTGAYRFMEHLSAYAGWSYNTFGIKDSDLDFDETGYTFGLQFIHPLGTSETLSYLLRAGATYNHIELENTDGDITSDSGHGLGYQIEAGLNYDLGTNWDLRPTIRYRALSRDLDIDNTTLNVDLNYLSFGLGIAKTF</sequence>
<name>A0A1A7R6Z2_9FLAO</name>
<evidence type="ECO:0000313" key="4">
    <source>
        <dbReference type="EMBL" id="RAJ22101.1"/>
    </source>
</evidence>
<keyword evidence="1 2" id="KW-0732">Signal</keyword>
<dbReference type="Proteomes" id="UP000248987">
    <property type="component" value="Unassembled WGS sequence"/>
</dbReference>
<dbReference type="EMBL" id="QLLQ01000011">
    <property type="protein sequence ID" value="RAJ22101.1"/>
    <property type="molecule type" value="Genomic_DNA"/>
</dbReference>